<dbReference type="Proteomes" id="UP000694546">
    <property type="component" value="Chromosome 23"/>
</dbReference>
<dbReference type="GO" id="GO:0000164">
    <property type="term" value="C:protein phosphatase type 1 complex"/>
    <property type="evidence" value="ECO:0007669"/>
    <property type="project" value="TreeGrafter"/>
</dbReference>
<feature type="domain" description="CBM21" evidence="1">
    <location>
        <begin position="129"/>
        <end position="239"/>
    </location>
</feature>
<dbReference type="InterPro" id="IPR005036">
    <property type="entry name" value="CBM21_dom"/>
</dbReference>
<sequence length="258" mass="29136">MAGGGWRDEAEDGDEWEDDLDSYQLEKRMNDRRRAKSLPASFFEEDIPANGEGRKRVKFADSIGLNLASVKHFNTLEDPQVPTKVLSRLNSYPQHQQDLLGVGELFQSALTMDRLVRCFPQPAESSGFETRVRDQRVCLEKITITQFDVRGQIRVGATFPNQEVGVRYTFNDWLSHVDAQAQALAADPQRPALVGERFTFTMYTPPFLDPSSSVSFAVYLQCDEGVFWDNNEGKNYTLKHHCFPSCAAPYVSAAFHAT</sequence>
<organism evidence="2 3">
    <name type="scientific">Gadus morhua</name>
    <name type="common">Atlantic cod</name>
    <dbReference type="NCBI Taxonomy" id="8049"/>
    <lineage>
        <taxon>Eukaryota</taxon>
        <taxon>Metazoa</taxon>
        <taxon>Chordata</taxon>
        <taxon>Craniata</taxon>
        <taxon>Vertebrata</taxon>
        <taxon>Euteleostomi</taxon>
        <taxon>Actinopterygii</taxon>
        <taxon>Neopterygii</taxon>
        <taxon>Teleostei</taxon>
        <taxon>Neoteleostei</taxon>
        <taxon>Acanthomorphata</taxon>
        <taxon>Zeiogadaria</taxon>
        <taxon>Gadariae</taxon>
        <taxon>Gadiformes</taxon>
        <taxon>Gadoidei</taxon>
        <taxon>Gadidae</taxon>
        <taxon>Gadus</taxon>
    </lineage>
</organism>
<evidence type="ECO:0000313" key="3">
    <source>
        <dbReference type="Proteomes" id="UP000694546"/>
    </source>
</evidence>
<accession>A0A8C5FDS4</accession>
<dbReference type="GO" id="GO:0008157">
    <property type="term" value="F:protein phosphatase 1 binding"/>
    <property type="evidence" value="ECO:0007669"/>
    <property type="project" value="TreeGrafter"/>
</dbReference>
<evidence type="ECO:0000313" key="2">
    <source>
        <dbReference type="Ensembl" id="ENSGMOP00000029312.1"/>
    </source>
</evidence>
<dbReference type="Ensembl" id="ENSGMOT00000035045.1">
    <property type="protein sequence ID" value="ENSGMOP00000029312.1"/>
    <property type="gene ID" value="ENSGMOG00000026283.1"/>
</dbReference>
<keyword evidence="3" id="KW-1185">Reference proteome</keyword>
<dbReference type="OMA" id="FTMYTPP"/>
<reference evidence="2" key="1">
    <citation type="submission" date="2025-08" db="UniProtKB">
        <authorList>
            <consortium name="Ensembl"/>
        </authorList>
    </citation>
    <scope>IDENTIFICATION</scope>
</reference>
<gene>
    <name evidence="2" type="primary">PPP1R3G</name>
</gene>
<proteinExistence type="predicted"/>
<dbReference type="AlphaFoldDB" id="A0A8C5FDS4"/>
<dbReference type="InterPro" id="IPR050782">
    <property type="entry name" value="PP1_regulatory_subunit_3"/>
</dbReference>
<name>A0A8C5FDS4_GADMO</name>
<dbReference type="PANTHER" id="PTHR12307">
    <property type="entry name" value="PROTEIN PHOSPHATASE 1 REGULATORY SUBUNIT"/>
    <property type="match status" value="1"/>
</dbReference>
<dbReference type="PANTHER" id="PTHR12307:SF7">
    <property type="entry name" value="PROTEIN PHOSPHATASE 1 REGULATORY SUBUNIT 3G"/>
    <property type="match status" value="1"/>
</dbReference>
<dbReference type="GeneTree" id="ENSGT00940000163747"/>
<dbReference type="InterPro" id="IPR038175">
    <property type="entry name" value="CBM21_dom_sf"/>
</dbReference>
<dbReference type="PROSITE" id="PS51159">
    <property type="entry name" value="CBM21"/>
    <property type="match status" value="1"/>
</dbReference>
<dbReference type="GO" id="GO:0005979">
    <property type="term" value="P:regulation of glycogen biosynthetic process"/>
    <property type="evidence" value="ECO:0007669"/>
    <property type="project" value="TreeGrafter"/>
</dbReference>
<dbReference type="Gene3D" id="2.60.40.2440">
    <property type="entry name" value="Carbohydrate binding type-21 domain"/>
    <property type="match status" value="1"/>
</dbReference>
<dbReference type="Pfam" id="PF03370">
    <property type="entry name" value="CBM_21"/>
    <property type="match status" value="1"/>
</dbReference>
<protein>
    <submittedName>
        <fullName evidence="2">Protein phosphatase 1 regulatory subunit 3G</fullName>
    </submittedName>
</protein>
<reference evidence="2" key="2">
    <citation type="submission" date="2025-09" db="UniProtKB">
        <authorList>
            <consortium name="Ensembl"/>
        </authorList>
    </citation>
    <scope>IDENTIFICATION</scope>
</reference>
<evidence type="ECO:0000259" key="1">
    <source>
        <dbReference type="PROSITE" id="PS51159"/>
    </source>
</evidence>
<dbReference type="GO" id="GO:2001069">
    <property type="term" value="F:glycogen binding"/>
    <property type="evidence" value="ECO:0007669"/>
    <property type="project" value="TreeGrafter"/>
</dbReference>